<comment type="caution">
    <text evidence="5">The sequence shown here is derived from an EMBL/GenBank/DDBJ whole genome shotgun (WGS) entry which is preliminary data.</text>
</comment>
<dbReference type="Proteomes" id="UP001154420">
    <property type="component" value="Unassembled WGS sequence"/>
</dbReference>
<keyword evidence="3" id="KW-1133">Transmembrane helix</keyword>
<dbReference type="InterPro" id="IPR052169">
    <property type="entry name" value="CW_Biosynth-Accessory"/>
</dbReference>
<keyword evidence="3" id="KW-0472">Membrane</keyword>
<sequence>MKRKVKKQNLQLNKGRKRRKKKRGFGVVTTFSITLFIMLSLGIAGILLLKLLSQEGEGSKGVTKSVYAQETFHHLQGNLTEALEEKDETGEEAAPDAQSPSRYEAELSDAEYRKANKIFSREGSEKDKVTIGFIGDILLDDEYAIMANLLTRGRTIENGVSQSVLEQMRGVDIMVANNEFPFTDRGTPTEEKTFTFRADTGAVSYLHDMGIDVAVLANNHIYDFGEIGLLDTLDTLAAAEIPAVGAGRNLEEASAPLYFIVNDRKIAFVAATQIERIENPDTKGATENSAGVFRCLNPQKLYEVVAQAKENSDFVIVYIHWGTENQTEIDWAQIEQAPRIAEAGADLIIGDHPHCLQGITYFGDTPVIYSMGNFWFNSKTVDTGMVRVTIGKEGLETFQFLPALQSDCRVDLVYGEEKERILSLMRELSPDVLIDENGFVSKK</sequence>
<evidence type="ECO:0000256" key="1">
    <source>
        <dbReference type="ARBA" id="ARBA00005662"/>
    </source>
</evidence>
<protein>
    <submittedName>
        <fullName evidence="5">CapA family protein</fullName>
    </submittedName>
</protein>
<feature type="domain" description="Capsule synthesis protein CapA" evidence="4">
    <location>
        <begin position="130"/>
        <end position="378"/>
    </location>
</feature>
<dbReference type="SUPFAM" id="SSF56300">
    <property type="entry name" value="Metallo-dependent phosphatases"/>
    <property type="match status" value="1"/>
</dbReference>
<feature type="region of interest" description="Disordered" evidence="2">
    <location>
        <begin position="82"/>
        <end position="106"/>
    </location>
</feature>
<proteinExistence type="inferred from homology"/>
<dbReference type="AlphaFoldDB" id="A0A9X5GT74"/>
<dbReference type="CDD" id="cd07381">
    <property type="entry name" value="MPP_CapA"/>
    <property type="match status" value="1"/>
</dbReference>
<comment type="similarity">
    <text evidence="1">Belongs to the CapA family.</text>
</comment>
<accession>A0A9X5GT74</accession>
<name>A0A9X5GT74_9FIRM</name>
<evidence type="ECO:0000313" key="5">
    <source>
        <dbReference type="EMBL" id="NBJ94748.1"/>
    </source>
</evidence>
<feature type="compositionally biased region" description="Acidic residues" evidence="2">
    <location>
        <begin position="82"/>
        <end position="94"/>
    </location>
</feature>
<dbReference type="EMBL" id="QZDT01000049">
    <property type="protein sequence ID" value="NBJ94748.1"/>
    <property type="molecule type" value="Genomic_DNA"/>
</dbReference>
<keyword evidence="6" id="KW-1185">Reference proteome</keyword>
<dbReference type="PANTHER" id="PTHR33393">
    <property type="entry name" value="POLYGLUTAMINE SYNTHESIS ACCESSORY PROTEIN RV0574C-RELATED"/>
    <property type="match status" value="1"/>
</dbReference>
<dbReference type="InterPro" id="IPR019079">
    <property type="entry name" value="Capsule_synth_CapA"/>
</dbReference>
<dbReference type="RefSeq" id="WP_160561757.1">
    <property type="nucleotide sequence ID" value="NZ_QZDT01000049.1"/>
</dbReference>
<dbReference type="SMART" id="SM00854">
    <property type="entry name" value="PGA_cap"/>
    <property type="match status" value="1"/>
</dbReference>
<evidence type="ECO:0000256" key="3">
    <source>
        <dbReference type="SAM" id="Phobius"/>
    </source>
</evidence>
<evidence type="ECO:0000313" key="6">
    <source>
        <dbReference type="Proteomes" id="UP001154420"/>
    </source>
</evidence>
<gene>
    <name evidence="5" type="ORF">D5281_19750</name>
</gene>
<dbReference type="InterPro" id="IPR029052">
    <property type="entry name" value="Metallo-depent_PP-like"/>
</dbReference>
<organism evidence="5 6">
    <name type="scientific">Parablautia muri</name>
    <dbReference type="NCBI Taxonomy" id="2320879"/>
    <lineage>
        <taxon>Bacteria</taxon>
        <taxon>Bacillati</taxon>
        <taxon>Bacillota</taxon>
        <taxon>Clostridia</taxon>
        <taxon>Lachnospirales</taxon>
        <taxon>Lachnospiraceae</taxon>
        <taxon>Parablautia</taxon>
    </lineage>
</organism>
<evidence type="ECO:0000256" key="2">
    <source>
        <dbReference type="SAM" id="MobiDB-lite"/>
    </source>
</evidence>
<evidence type="ECO:0000259" key="4">
    <source>
        <dbReference type="SMART" id="SM00854"/>
    </source>
</evidence>
<dbReference type="OrthoDB" id="9810906at2"/>
<reference evidence="5" key="1">
    <citation type="submission" date="2018-09" db="EMBL/GenBank/DDBJ databases">
        <title>Murine metabolic-syndrome-specific gut microbial biobank.</title>
        <authorList>
            <person name="Liu C."/>
        </authorList>
    </citation>
    <scope>NUCLEOTIDE SEQUENCE</scope>
    <source>
        <strain evidence="5">D42-62</strain>
    </source>
</reference>
<dbReference type="Gene3D" id="3.60.21.10">
    <property type="match status" value="1"/>
</dbReference>
<keyword evidence="3" id="KW-0812">Transmembrane</keyword>
<dbReference type="Pfam" id="PF09587">
    <property type="entry name" value="PGA_cap"/>
    <property type="match status" value="1"/>
</dbReference>
<dbReference type="PANTHER" id="PTHR33393:SF13">
    <property type="entry name" value="PGA BIOSYNTHESIS PROTEIN CAPA"/>
    <property type="match status" value="1"/>
</dbReference>
<feature type="transmembrane region" description="Helical" evidence="3">
    <location>
        <begin position="24"/>
        <end position="49"/>
    </location>
</feature>